<sequence>MGAIDGTRFPISYLLIAAGKKLKYYSYFNSMDACLKNKQLTNFSHIFMDKDLCEINAAQNVWPDVTYVPGT</sequence>
<proteinExistence type="predicted"/>
<reference evidence="1 2" key="1">
    <citation type="submission" date="2021-06" db="EMBL/GenBank/DDBJ databases">
        <authorList>
            <person name="Kallberg Y."/>
            <person name="Tangrot J."/>
            <person name="Rosling A."/>
        </authorList>
    </citation>
    <scope>NUCLEOTIDE SEQUENCE [LARGE SCALE GENOMIC DNA]</scope>
    <source>
        <strain evidence="1 2">120-4 pot B 10/14</strain>
    </source>
</reference>
<protein>
    <submittedName>
        <fullName evidence="1">8361_t:CDS:1</fullName>
    </submittedName>
</protein>
<gene>
    <name evidence="1" type="ORF">GMARGA_LOCUS25827</name>
</gene>
<name>A0ABN7W323_GIGMA</name>
<dbReference type="Proteomes" id="UP000789901">
    <property type="component" value="Unassembled WGS sequence"/>
</dbReference>
<dbReference type="EMBL" id="CAJVQB010029126">
    <property type="protein sequence ID" value="CAG8813594.1"/>
    <property type="molecule type" value="Genomic_DNA"/>
</dbReference>
<evidence type="ECO:0000313" key="1">
    <source>
        <dbReference type="EMBL" id="CAG8813594.1"/>
    </source>
</evidence>
<organism evidence="1 2">
    <name type="scientific">Gigaspora margarita</name>
    <dbReference type="NCBI Taxonomy" id="4874"/>
    <lineage>
        <taxon>Eukaryota</taxon>
        <taxon>Fungi</taxon>
        <taxon>Fungi incertae sedis</taxon>
        <taxon>Mucoromycota</taxon>
        <taxon>Glomeromycotina</taxon>
        <taxon>Glomeromycetes</taxon>
        <taxon>Diversisporales</taxon>
        <taxon>Gigasporaceae</taxon>
        <taxon>Gigaspora</taxon>
    </lineage>
</organism>
<feature type="non-terminal residue" evidence="1">
    <location>
        <position position="71"/>
    </location>
</feature>
<evidence type="ECO:0000313" key="2">
    <source>
        <dbReference type="Proteomes" id="UP000789901"/>
    </source>
</evidence>
<accession>A0ABN7W323</accession>
<keyword evidence="2" id="KW-1185">Reference proteome</keyword>
<comment type="caution">
    <text evidence="1">The sequence shown here is derived from an EMBL/GenBank/DDBJ whole genome shotgun (WGS) entry which is preliminary data.</text>
</comment>